<keyword evidence="16" id="KW-1185">Reference proteome</keyword>
<proteinExistence type="inferred from homology"/>
<dbReference type="InterPro" id="IPR008370">
    <property type="entry name" value="VDCC_g6su"/>
</dbReference>
<dbReference type="STRING" id="38772.ENSGAGP00000015395"/>
<accession>A0A452HKG9</accession>
<name>A0A452HKG9_9SAUR</name>
<protein>
    <recommendedName>
        <fullName evidence="14">Voltage-dependent calcium channel gamma-6 subunit</fullName>
    </recommendedName>
</protein>
<dbReference type="GO" id="GO:0005262">
    <property type="term" value="F:calcium channel activity"/>
    <property type="evidence" value="ECO:0007669"/>
    <property type="project" value="UniProtKB-KW"/>
</dbReference>
<evidence type="ECO:0000256" key="14">
    <source>
        <dbReference type="RuleBase" id="RU363085"/>
    </source>
</evidence>
<keyword evidence="5 14" id="KW-0109">Calcium transport</keyword>
<dbReference type="GO" id="GO:1902514">
    <property type="term" value="P:regulation of calcium ion transmembrane transport via high voltage-gated calcium channel"/>
    <property type="evidence" value="ECO:0007669"/>
    <property type="project" value="TreeGrafter"/>
</dbReference>
<evidence type="ECO:0000256" key="3">
    <source>
        <dbReference type="ARBA" id="ARBA00022448"/>
    </source>
</evidence>
<comment type="subcellular location">
    <subcellularLocation>
        <location evidence="1">Cell membrane</location>
        <topology evidence="1">Multi-pass membrane protein</topology>
    </subcellularLocation>
    <subcellularLocation>
        <location evidence="14">Membrane</location>
        <topology evidence="14">Multi-pass membrane protein</topology>
    </subcellularLocation>
</comment>
<keyword evidence="12 14" id="KW-0472">Membrane</keyword>
<comment type="similarity">
    <text evidence="2 14">Belongs to the PMP-22/EMP/MP20 family. CACNG subfamily.</text>
</comment>
<evidence type="ECO:0000256" key="10">
    <source>
        <dbReference type="ARBA" id="ARBA00022989"/>
    </source>
</evidence>
<keyword evidence="3 14" id="KW-0813">Transport</keyword>
<reference evidence="15" key="2">
    <citation type="submission" date="2025-08" db="UniProtKB">
        <authorList>
            <consortium name="Ensembl"/>
        </authorList>
    </citation>
    <scope>IDENTIFICATION</scope>
</reference>
<dbReference type="GO" id="GO:1990454">
    <property type="term" value="C:L-type voltage-gated calcium channel complex"/>
    <property type="evidence" value="ECO:0007669"/>
    <property type="project" value="TreeGrafter"/>
</dbReference>
<feature type="transmembrane region" description="Helical" evidence="14">
    <location>
        <begin position="167"/>
        <end position="190"/>
    </location>
</feature>
<evidence type="ECO:0000256" key="11">
    <source>
        <dbReference type="ARBA" id="ARBA00023065"/>
    </source>
</evidence>
<keyword evidence="4" id="KW-1003">Cell membrane</keyword>
<evidence type="ECO:0000313" key="15">
    <source>
        <dbReference type="Ensembl" id="ENSGAGP00000015395.1"/>
    </source>
</evidence>
<feature type="transmembrane region" description="Helical" evidence="14">
    <location>
        <begin position="39"/>
        <end position="61"/>
    </location>
</feature>
<evidence type="ECO:0000256" key="1">
    <source>
        <dbReference type="ARBA" id="ARBA00004651"/>
    </source>
</evidence>
<dbReference type="AlphaFoldDB" id="A0A452HKG9"/>
<evidence type="ECO:0000256" key="7">
    <source>
        <dbReference type="ARBA" id="ARBA00022692"/>
    </source>
</evidence>
<evidence type="ECO:0000256" key="8">
    <source>
        <dbReference type="ARBA" id="ARBA00022837"/>
    </source>
</evidence>
<keyword evidence="8 14" id="KW-0106">Calcium</keyword>
<feature type="transmembrane region" description="Helical" evidence="14">
    <location>
        <begin position="210"/>
        <end position="234"/>
    </location>
</feature>
<keyword evidence="10 14" id="KW-1133">Transmembrane helix</keyword>
<keyword evidence="9 14" id="KW-0851">Voltage-gated channel</keyword>
<evidence type="ECO:0000313" key="16">
    <source>
        <dbReference type="Proteomes" id="UP000291020"/>
    </source>
</evidence>
<evidence type="ECO:0000256" key="5">
    <source>
        <dbReference type="ARBA" id="ARBA00022568"/>
    </source>
</evidence>
<dbReference type="PRINTS" id="PR01794">
    <property type="entry name" value="VDCCGAMMA6"/>
</dbReference>
<keyword evidence="11 14" id="KW-0406">Ion transport</keyword>
<evidence type="ECO:0000256" key="13">
    <source>
        <dbReference type="ARBA" id="ARBA00023303"/>
    </source>
</evidence>
<dbReference type="Proteomes" id="UP000291020">
    <property type="component" value="Unassembled WGS sequence"/>
</dbReference>
<keyword evidence="6 14" id="KW-0107">Calcium channel</keyword>
<feature type="transmembrane region" description="Helical" evidence="14">
    <location>
        <begin position="135"/>
        <end position="161"/>
    </location>
</feature>
<sequence>MMWPNFFLQEQERMAGLRGRVGGKRRPALTDAQEGKIKLAFFVAIVGVTLTVLAVGTEFWVELNTYKQNHSTMCEAAHFGLWKFCSKKLWVEDVEVERATCGPAELPGEANCSYFKFFSTGENARIFQRTTKKELNIAAAVISLLSITLMVMGSLCITMALSKGVEFLLKPASCFFLISGIMVLISLEVFRHSVRWLIDSDQSMPLEYEYSWSVACAVAAGAVLIFGGGCFILLSLPGLPKKLWQCCIRSTATSSA</sequence>
<dbReference type="InterPro" id="IPR004031">
    <property type="entry name" value="PMP22/EMP/MP20/Claudin"/>
</dbReference>
<dbReference type="PANTHER" id="PTHR15025">
    <property type="entry name" value="VOLTAGE-DEPENDENT CALCIUM CHANNEL GAMMA-1 SUBUNIT-RELATED"/>
    <property type="match status" value="1"/>
</dbReference>
<organism evidence="15 16">
    <name type="scientific">Gopherus agassizii</name>
    <name type="common">Agassiz's desert tortoise</name>
    <dbReference type="NCBI Taxonomy" id="38772"/>
    <lineage>
        <taxon>Eukaryota</taxon>
        <taxon>Metazoa</taxon>
        <taxon>Chordata</taxon>
        <taxon>Craniata</taxon>
        <taxon>Vertebrata</taxon>
        <taxon>Euteleostomi</taxon>
        <taxon>Archelosauria</taxon>
        <taxon>Testudinata</taxon>
        <taxon>Testudines</taxon>
        <taxon>Cryptodira</taxon>
        <taxon>Durocryptodira</taxon>
        <taxon>Testudinoidea</taxon>
        <taxon>Testudinidae</taxon>
        <taxon>Gopherus</taxon>
    </lineage>
</organism>
<dbReference type="GO" id="GO:0005246">
    <property type="term" value="F:calcium channel regulator activity"/>
    <property type="evidence" value="ECO:0007669"/>
    <property type="project" value="TreeGrafter"/>
</dbReference>
<dbReference type="Gene3D" id="1.20.140.150">
    <property type="match status" value="1"/>
</dbReference>
<reference evidence="16" key="1">
    <citation type="journal article" date="2017" name="PLoS ONE">
        <title>The Agassiz's desert tortoise genome provides a resource for the conservation of a threatened species.</title>
        <authorList>
            <person name="Tollis M."/>
            <person name="DeNardo D.F."/>
            <person name="Cornelius J.A."/>
            <person name="Dolby G.A."/>
            <person name="Edwards T."/>
            <person name="Henen B.T."/>
            <person name="Karl A.E."/>
            <person name="Murphy R.W."/>
            <person name="Kusumi K."/>
        </authorList>
    </citation>
    <scope>NUCLEOTIDE SEQUENCE [LARGE SCALE GENOMIC DNA]</scope>
</reference>
<reference evidence="15" key="3">
    <citation type="submission" date="2025-09" db="UniProtKB">
        <authorList>
            <consortium name="Ensembl"/>
        </authorList>
    </citation>
    <scope>IDENTIFICATION</scope>
</reference>
<keyword evidence="7 14" id="KW-0812">Transmembrane</keyword>
<dbReference type="PRINTS" id="PR01792">
    <property type="entry name" value="VDCCGAMMA"/>
</dbReference>
<dbReference type="InterPro" id="IPR008368">
    <property type="entry name" value="VDCC_gsu"/>
</dbReference>
<evidence type="ECO:0000256" key="6">
    <source>
        <dbReference type="ARBA" id="ARBA00022673"/>
    </source>
</evidence>
<dbReference type="Pfam" id="PF13903">
    <property type="entry name" value="Claudin_2"/>
    <property type="match status" value="1"/>
</dbReference>
<dbReference type="Ensembl" id="ENSGAGT00000017586.1">
    <property type="protein sequence ID" value="ENSGAGP00000015395.1"/>
    <property type="gene ID" value="ENSGAGG00000011619.1"/>
</dbReference>
<keyword evidence="13 14" id="KW-0407">Ion channel</keyword>
<evidence type="ECO:0000256" key="9">
    <source>
        <dbReference type="ARBA" id="ARBA00022882"/>
    </source>
</evidence>
<evidence type="ECO:0000256" key="2">
    <source>
        <dbReference type="ARBA" id="ARBA00007111"/>
    </source>
</evidence>
<comment type="function">
    <text evidence="14">Regulates the activity of L-type calcium channels that contain CACNA1C as pore-forming subunit.</text>
</comment>
<dbReference type="PANTHER" id="PTHR15025:SF6">
    <property type="entry name" value="VOLTAGE-DEPENDENT CALCIUM CHANNEL GAMMA-6 SUBUNIT"/>
    <property type="match status" value="1"/>
</dbReference>
<evidence type="ECO:0000256" key="12">
    <source>
        <dbReference type="ARBA" id="ARBA00023136"/>
    </source>
</evidence>
<evidence type="ECO:0000256" key="4">
    <source>
        <dbReference type="ARBA" id="ARBA00022475"/>
    </source>
</evidence>